<gene>
    <name evidence="12" type="ORF">GT019_27775</name>
</gene>
<evidence type="ECO:0000256" key="1">
    <source>
        <dbReference type="ARBA" id="ARBA00004496"/>
    </source>
</evidence>
<comment type="caution">
    <text evidence="12">The sequence shown here is derived from an EMBL/GenBank/DDBJ whole genome shotgun (WGS) entry which is preliminary data.</text>
</comment>
<dbReference type="InterPro" id="IPR051552">
    <property type="entry name" value="HptR"/>
</dbReference>
<dbReference type="PANTHER" id="PTHR42713:SF3">
    <property type="entry name" value="TRANSCRIPTIONAL REGULATORY PROTEIN HPTR"/>
    <property type="match status" value="1"/>
</dbReference>
<dbReference type="Gene3D" id="3.40.50.2300">
    <property type="match status" value="1"/>
</dbReference>
<dbReference type="RefSeq" id="WP_161746710.1">
    <property type="nucleotide sequence ID" value="NZ_JAAAMV010000029.1"/>
</dbReference>
<sequence>MYQLLIVDDEKVIRDGLAAWTWERYGVQVAGCCAHGLEALQFISNRPVDIVMTDIRMPFMDGIALMESLNRLYPFIKIIVLSGYGDFAYAQKATQHGAVDYLLKPVPFAELPKSIARLTERLDEQKQKEERLEVLTRKARQLTKVLRDDFLGRLLEKPLSPELLEQGSAESEILLEADRYAVAVVQLDRIAIHNQRISERELNLIAFSLDNILSDLWDSQQFGYHLVDKTAMAAYLLSKHDDHRRFGDIASQLHRYIGLFKSTFSIGIGATVASPFAIHQSMHAARAALADNVQEGAVRVGGLPNAPESDPPTTAFIGLEDDEEGPGPDPAFHDSIILVEAKRYMKANYGRSLTLKEVADHVFISTGHLSSLFKNAGERFLKYLTTIRMNKAKELMLDNSYKVYEIVELVGYSDPAYFTEVFKKHTGKTPNEFRGKLKQPRNG</sequence>
<dbReference type="Pfam" id="PF12833">
    <property type="entry name" value="HTH_18"/>
    <property type="match status" value="1"/>
</dbReference>
<keyword evidence="13" id="KW-1185">Reference proteome</keyword>
<feature type="modified residue" description="4-aspartylphosphate" evidence="8">
    <location>
        <position position="54"/>
    </location>
</feature>
<reference evidence="12 13" key="1">
    <citation type="submission" date="2020-01" db="EMBL/GenBank/DDBJ databases">
        <title>Paenibacillus soybeanensis sp. nov. isolated from the nodules of soybean (Glycine max(L.) Merr).</title>
        <authorList>
            <person name="Wang H."/>
        </authorList>
    </citation>
    <scope>NUCLEOTIDE SEQUENCE [LARGE SCALE GENOMIC DNA]</scope>
    <source>
        <strain evidence="12 13">T1</strain>
    </source>
</reference>
<keyword evidence="6" id="KW-0238">DNA-binding</keyword>
<feature type="coiled-coil region" evidence="9">
    <location>
        <begin position="115"/>
        <end position="145"/>
    </location>
</feature>
<evidence type="ECO:0000256" key="8">
    <source>
        <dbReference type="PROSITE-ProRule" id="PRU00169"/>
    </source>
</evidence>
<evidence type="ECO:0000256" key="9">
    <source>
        <dbReference type="SAM" id="Coils"/>
    </source>
</evidence>
<keyword evidence="9" id="KW-0175">Coiled coil</keyword>
<dbReference type="PROSITE" id="PS50110">
    <property type="entry name" value="RESPONSE_REGULATORY"/>
    <property type="match status" value="1"/>
</dbReference>
<accession>A0ABW9XY99</accession>
<dbReference type="InterPro" id="IPR041522">
    <property type="entry name" value="CdaR_GGDEF"/>
</dbReference>
<evidence type="ECO:0000259" key="10">
    <source>
        <dbReference type="PROSITE" id="PS01124"/>
    </source>
</evidence>
<dbReference type="PANTHER" id="PTHR42713">
    <property type="entry name" value="HISTIDINE KINASE-RELATED"/>
    <property type="match status" value="1"/>
</dbReference>
<dbReference type="SMART" id="SM00448">
    <property type="entry name" value="REC"/>
    <property type="match status" value="1"/>
</dbReference>
<keyword evidence="5" id="KW-0805">Transcription regulation</keyword>
<dbReference type="Proteomes" id="UP000665561">
    <property type="component" value="Unassembled WGS sequence"/>
</dbReference>
<protein>
    <submittedName>
        <fullName evidence="12">Response regulator</fullName>
    </submittedName>
</protein>
<evidence type="ECO:0000256" key="3">
    <source>
        <dbReference type="ARBA" id="ARBA00022553"/>
    </source>
</evidence>
<dbReference type="SMART" id="SM00342">
    <property type="entry name" value="HTH_ARAC"/>
    <property type="match status" value="1"/>
</dbReference>
<dbReference type="CDD" id="cd17536">
    <property type="entry name" value="REC_YesN-like"/>
    <property type="match status" value="1"/>
</dbReference>
<evidence type="ECO:0000256" key="5">
    <source>
        <dbReference type="ARBA" id="ARBA00023015"/>
    </source>
</evidence>
<feature type="domain" description="HTH araC/xylS-type" evidence="10">
    <location>
        <begin position="339"/>
        <end position="436"/>
    </location>
</feature>
<keyword evidence="3 8" id="KW-0597">Phosphoprotein</keyword>
<keyword evidence="2" id="KW-0963">Cytoplasm</keyword>
<dbReference type="PRINTS" id="PR00032">
    <property type="entry name" value="HTHARAC"/>
</dbReference>
<keyword evidence="7" id="KW-0804">Transcription</keyword>
<proteinExistence type="predicted"/>
<dbReference type="InterPro" id="IPR020449">
    <property type="entry name" value="Tscrpt_reg_AraC-type_HTH"/>
</dbReference>
<dbReference type="InterPro" id="IPR001789">
    <property type="entry name" value="Sig_transdc_resp-reg_receiver"/>
</dbReference>
<organism evidence="12 13">
    <name type="scientific">Paenibacillus glycinis</name>
    <dbReference type="NCBI Taxonomy" id="2697035"/>
    <lineage>
        <taxon>Bacteria</taxon>
        <taxon>Bacillati</taxon>
        <taxon>Bacillota</taxon>
        <taxon>Bacilli</taxon>
        <taxon>Bacillales</taxon>
        <taxon>Paenibacillaceae</taxon>
        <taxon>Paenibacillus</taxon>
    </lineage>
</organism>
<dbReference type="SUPFAM" id="SSF52172">
    <property type="entry name" value="CheY-like"/>
    <property type="match status" value="1"/>
</dbReference>
<evidence type="ECO:0000256" key="4">
    <source>
        <dbReference type="ARBA" id="ARBA00023012"/>
    </source>
</evidence>
<evidence type="ECO:0000256" key="7">
    <source>
        <dbReference type="ARBA" id="ARBA00023163"/>
    </source>
</evidence>
<evidence type="ECO:0000313" key="13">
    <source>
        <dbReference type="Proteomes" id="UP000665561"/>
    </source>
</evidence>
<evidence type="ECO:0000256" key="2">
    <source>
        <dbReference type="ARBA" id="ARBA00022490"/>
    </source>
</evidence>
<dbReference type="Gene3D" id="1.10.10.60">
    <property type="entry name" value="Homeodomain-like"/>
    <property type="match status" value="2"/>
</dbReference>
<dbReference type="PROSITE" id="PS01124">
    <property type="entry name" value="HTH_ARAC_FAMILY_2"/>
    <property type="match status" value="1"/>
</dbReference>
<evidence type="ECO:0000259" key="11">
    <source>
        <dbReference type="PROSITE" id="PS50110"/>
    </source>
</evidence>
<dbReference type="Pfam" id="PF00072">
    <property type="entry name" value="Response_reg"/>
    <property type="match status" value="1"/>
</dbReference>
<feature type="domain" description="Response regulatory" evidence="11">
    <location>
        <begin position="3"/>
        <end position="119"/>
    </location>
</feature>
<dbReference type="InterPro" id="IPR011006">
    <property type="entry name" value="CheY-like_superfamily"/>
</dbReference>
<evidence type="ECO:0000256" key="6">
    <source>
        <dbReference type="ARBA" id="ARBA00023125"/>
    </source>
</evidence>
<dbReference type="EMBL" id="JAAAMV010000029">
    <property type="protein sequence ID" value="NBD27690.1"/>
    <property type="molecule type" value="Genomic_DNA"/>
</dbReference>
<dbReference type="InterPro" id="IPR009057">
    <property type="entry name" value="Homeodomain-like_sf"/>
</dbReference>
<comment type="subcellular location">
    <subcellularLocation>
        <location evidence="1">Cytoplasm</location>
    </subcellularLocation>
</comment>
<dbReference type="Pfam" id="PF17853">
    <property type="entry name" value="GGDEF_2"/>
    <property type="match status" value="1"/>
</dbReference>
<keyword evidence="4" id="KW-0902">Two-component regulatory system</keyword>
<dbReference type="InterPro" id="IPR018060">
    <property type="entry name" value="HTH_AraC"/>
</dbReference>
<name>A0ABW9XY99_9BACL</name>
<evidence type="ECO:0000313" key="12">
    <source>
        <dbReference type="EMBL" id="NBD27690.1"/>
    </source>
</evidence>
<dbReference type="SUPFAM" id="SSF46689">
    <property type="entry name" value="Homeodomain-like"/>
    <property type="match status" value="1"/>
</dbReference>